<feature type="region of interest" description="Disordered" evidence="1">
    <location>
        <begin position="48"/>
        <end position="79"/>
    </location>
</feature>
<sequence>MRKIVVIVLDLLCNAGHRFEGWFASQESFSEQQQTGLLCCPDCGSRDVSRLPSAPHVQRSGATSAPAPAQQNPLDALRELARSSEDVGAGFSDEARRIHYGDAAARPIRGMASVREALGLLEEGISVLPLPAQKEDLH</sequence>
<protein>
    <submittedName>
        <fullName evidence="2">DUF1178 family protein</fullName>
    </submittedName>
</protein>
<proteinExistence type="predicted"/>
<dbReference type="EMBL" id="JBEWLZ010000004">
    <property type="protein sequence ID" value="MET1490197.1"/>
    <property type="molecule type" value="Genomic_DNA"/>
</dbReference>
<reference evidence="2 3" key="1">
    <citation type="submission" date="2024-07" db="EMBL/GenBank/DDBJ databases">
        <title>Uliginosibacterium paludis KCTC:42655.</title>
        <authorList>
            <person name="Kim M.K."/>
        </authorList>
    </citation>
    <scope>NUCLEOTIDE SEQUENCE [LARGE SCALE GENOMIC DNA]</scope>
    <source>
        <strain evidence="2 3">KCTC 42655</strain>
    </source>
</reference>
<accession>A0ABV2CR10</accession>
<comment type="caution">
    <text evidence="2">The sequence shown here is derived from an EMBL/GenBank/DDBJ whole genome shotgun (WGS) entry which is preliminary data.</text>
</comment>
<dbReference type="RefSeq" id="WP_345923761.1">
    <property type="nucleotide sequence ID" value="NZ_JBDIVF010000001.1"/>
</dbReference>
<dbReference type="PIRSF" id="PIRSF032131">
    <property type="entry name" value="UCP032131"/>
    <property type="match status" value="1"/>
</dbReference>
<name>A0ABV2CR10_9RHOO</name>
<gene>
    <name evidence="2" type="ORF">ABVT11_10200</name>
</gene>
<dbReference type="Pfam" id="PF06676">
    <property type="entry name" value="DUF1178"/>
    <property type="match status" value="1"/>
</dbReference>
<dbReference type="InterPro" id="IPR009562">
    <property type="entry name" value="DUF1178"/>
</dbReference>
<evidence type="ECO:0000313" key="2">
    <source>
        <dbReference type="EMBL" id="MET1490197.1"/>
    </source>
</evidence>
<evidence type="ECO:0000256" key="1">
    <source>
        <dbReference type="SAM" id="MobiDB-lite"/>
    </source>
</evidence>
<evidence type="ECO:0000313" key="3">
    <source>
        <dbReference type="Proteomes" id="UP001548590"/>
    </source>
</evidence>
<organism evidence="2 3">
    <name type="scientific">Uliginosibacterium paludis</name>
    <dbReference type="NCBI Taxonomy" id="1615952"/>
    <lineage>
        <taxon>Bacteria</taxon>
        <taxon>Pseudomonadati</taxon>
        <taxon>Pseudomonadota</taxon>
        <taxon>Betaproteobacteria</taxon>
        <taxon>Rhodocyclales</taxon>
        <taxon>Zoogloeaceae</taxon>
        <taxon>Uliginosibacterium</taxon>
    </lineage>
</organism>
<keyword evidence="3" id="KW-1185">Reference proteome</keyword>
<dbReference type="Proteomes" id="UP001548590">
    <property type="component" value="Unassembled WGS sequence"/>
</dbReference>